<proteinExistence type="predicted"/>
<evidence type="ECO:0000313" key="3">
    <source>
        <dbReference type="Proteomes" id="UP000002287"/>
    </source>
</evidence>
<evidence type="ECO:0000256" key="1">
    <source>
        <dbReference type="SAM" id="MobiDB-lite"/>
    </source>
</evidence>
<dbReference type="KEGG" id="bvi:Bcep1808_7760"/>
<accession>A4JWH7</accession>
<protein>
    <submittedName>
        <fullName evidence="2">Uncharacterized protein</fullName>
    </submittedName>
</protein>
<dbReference type="HOGENOM" id="CLU_2178951_0_0_4"/>
<dbReference type="AlphaFoldDB" id="A4JWH7"/>
<sequence>MNEQEFKQAQETARRACASGTYTGGFSIENKGGDIRPFVVYGWGEYPESSVLAGQTMKQFIDSFDTEEQARALYPQAEAGTHGRSAHNSVSHLPGEDDPVPGGMYHDGI</sequence>
<name>A4JWH7_BURVG</name>
<organism evidence="2 3">
    <name type="scientific">Burkholderia vietnamiensis (strain G4 / LMG 22486)</name>
    <name type="common">Burkholderia cepacia (strain R1808)</name>
    <dbReference type="NCBI Taxonomy" id="269482"/>
    <lineage>
        <taxon>Bacteria</taxon>
        <taxon>Pseudomonadati</taxon>
        <taxon>Pseudomonadota</taxon>
        <taxon>Betaproteobacteria</taxon>
        <taxon>Burkholderiales</taxon>
        <taxon>Burkholderiaceae</taxon>
        <taxon>Burkholderia</taxon>
        <taxon>Burkholderia cepacia complex</taxon>
    </lineage>
</organism>
<geneLocation type="plasmid" evidence="2 3">
    <name>pBVIE05</name>
</geneLocation>
<gene>
    <name evidence="2" type="ordered locus">Bcep1808_7760</name>
</gene>
<dbReference type="EMBL" id="CP000621">
    <property type="protein sequence ID" value="ABO60630.1"/>
    <property type="molecule type" value="Genomic_DNA"/>
</dbReference>
<dbReference type="Proteomes" id="UP000002287">
    <property type="component" value="Plasmid pBVIE05"/>
</dbReference>
<evidence type="ECO:0000313" key="2">
    <source>
        <dbReference type="EMBL" id="ABO60630.1"/>
    </source>
</evidence>
<reference evidence="2 3" key="1">
    <citation type="submission" date="2007-03" db="EMBL/GenBank/DDBJ databases">
        <title>Complete sequence of plasmid pBVIE05 of Burkholderia vietnamiensis G4.</title>
        <authorList>
            <consortium name="US DOE Joint Genome Institute"/>
            <person name="Copeland A."/>
            <person name="Lucas S."/>
            <person name="Lapidus A."/>
            <person name="Barry K."/>
            <person name="Detter J.C."/>
            <person name="Glavina del Rio T."/>
            <person name="Hammon N."/>
            <person name="Israni S."/>
            <person name="Dalin E."/>
            <person name="Tice H."/>
            <person name="Pitluck S."/>
            <person name="Chain P."/>
            <person name="Malfatti S."/>
            <person name="Shin M."/>
            <person name="Vergez L."/>
            <person name="Schmutz J."/>
            <person name="Larimer F."/>
            <person name="Land M."/>
            <person name="Hauser L."/>
            <person name="Kyrpides N."/>
            <person name="Tiedje J."/>
            <person name="Richardson P."/>
        </authorList>
    </citation>
    <scope>NUCLEOTIDE SEQUENCE [LARGE SCALE GENOMIC DNA]</scope>
    <source>
        <strain evidence="3">G4 / LMG 22486</strain>
        <plasmid evidence="2 3">pBVIE05</plasmid>
    </source>
</reference>
<feature type="region of interest" description="Disordered" evidence="1">
    <location>
        <begin position="77"/>
        <end position="109"/>
    </location>
</feature>
<keyword evidence="2" id="KW-0614">Plasmid</keyword>